<protein>
    <submittedName>
        <fullName evidence="1">Uncharacterized protein</fullName>
    </submittedName>
</protein>
<organism evidence="1">
    <name type="scientific">Arundo donax</name>
    <name type="common">Giant reed</name>
    <name type="synonym">Donax arundinaceus</name>
    <dbReference type="NCBI Taxonomy" id="35708"/>
    <lineage>
        <taxon>Eukaryota</taxon>
        <taxon>Viridiplantae</taxon>
        <taxon>Streptophyta</taxon>
        <taxon>Embryophyta</taxon>
        <taxon>Tracheophyta</taxon>
        <taxon>Spermatophyta</taxon>
        <taxon>Magnoliopsida</taxon>
        <taxon>Liliopsida</taxon>
        <taxon>Poales</taxon>
        <taxon>Poaceae</taxon>
        <taxon>PACMAD clade</taxon>
        <taxon>Arundinoideae</taxon>
        <taxon>Arundineae</taxon>
        <taxon>Arundo</taxon>
    </lineage>
</organism>
<dbReference type="EMBL" id="GBRH01167973">
    <property type="protein sequence ID" value="JAE29923.1"/>
    <property type="molecule type" value="Transcribed_RNA"/>
</dbReference>
<proteinExistence type="predicted"/>
<evidence type="ECO:0000313" key="1">
    <source>
        <dbReference type="EMBL" id="JAE29923.1"/>
    </source>
</evidence>
<name>A0A0A9HAJ2_ARUDO</name>
<accession>A0A0A9HAJ2</accession>
<reference evidence="1" key="2">
    <citation type="journal article" date="2015" name="Data Brief">
        <title>Shoot transcriptome of the giant reed, Arundo donax.</title>
        <authorList>
            <person name="Barrero R.A."/>
            <person name="Guerrero F.D."/>
            <person name="Moolhuijzen P."/>
            <person name="Goolsby J.A."/>
            <person name="Tidwell J."/>
            <person name="Bellgard S.E."/>
            <person name="Bellgard M.I."/>
        </authorList>
    </citation>
    <scope>NUCLEOTIDE SEQUENCE</scope>
    <source>
        <tissue evidence="1">Shoot tissue taken approximately 20 cm above the soil surface</tissue>
    </source>
</reference>
<dbReference type="AlphaFoldDB" id="A0A0A9HAJ2"/>
<reference evidence="1" key="1">
    <citation type="submission" date="2014-09" db="EMBL/GenBank/DDBJ databases">
        <authorList>
            <person name="Magalhaes I.L.F."/>
            <person name="Oliveira U."/>
            <person name="Santos F.R."/>
            <person name="Vidigal T.H.D.A."/>
            <person name="Brescovit A.D."/>
            <person name="Santos A.J."/>
        </authorList>
    </citation>
    <scope>NUCLEOTIDE SEQUENCE</scope>
    <source>
        <tissue evidence="1">Shoot tissue taken approximately 20 cm above the soil surface</tissue>
    </source>
</reference>
<sequence length="30" mass="3324">MYRAIGHETLPAFPCYVESVLPAKFVLAIS</sequence>